<organism evidence="1">
    <name type="scientific">Solanum lycopersicum</name>
    <name type="common">Tomato</name>
    <name type="synonym">Lycopersicon esculentum</name>
    <dbReference type="NCBI Taxonomy" id="4081"/>
    <lineage>
        <taxon>Eukaryota</taxon>
        <taxon>Viridiplantae</taxon>
        <taxon>Streptophyta</taxon>
        <taxon>Embryophyta</taxon>
        <taxon>Tracheophyta</taxon>
        <taxon>Spermatophyta</taxon>
        <taxon>Magnoliopsida</taxon>
        <taxon>eudicotyledons</taxon>
        <taxon>Gunneridae</taxon>
        <taxon>Pentapetalae</taxon>
        <taxon>asterids</taxon>
        <taxon>lamiids</taxon>
        <taxon>Solanales</taxon>
        <taxon>Solanaceae</taxon>
        <taxon>Solanoideae</taxon>
        <taxon>Solaneae</taxon>
        <taxon>Solanum</taxon>
        <taxon>Solanum subgen. Lycopersicon</taxon>
    </lineage>
</organism>
<evidence type="ECO:0000313" key="2">
    <source>
        <dbReference type="Proteomes" id="UP000004994"/>
    </source>
</evidence>
<accession>A0A3Q7HAH8</accession>
<dbReference type="PaxDb" id="4081-Solyc05g015990.1.1"/>
<dbReference type="EnsemblPlants" id="Solyc05g015990.1.1">
    <property type="protein sequence ID" value="Solyc05g015990.1.1.1"/>
    <property type="gene ID" value="Solyc05g015990.1"/>
</dbReference>
<dbReference type="Proteomes" id="UP000004994">
    <property type="component" value="Chromosome 5"/>
</dbReference>
<dbReference type="AlphaFoldDB" id="A0A3Q7HAH8"/>
<evidence type="ECO:0000313" key="1">
    <source>
        <dbReference type="EnsemblPlants" id="Solyc05g015990.1.1.1"/>
    </source>
</evidence>
<dbReference type="InParanoid" id="A0A3Q7HAH8"/>
<protein>
    <submittedName>
        <fullName evidence="1">Uncharacterized protein</fullName>
    </submittedName>
</protein>
<proteinExistence type="predicted"/>
<keyword evidence="2" id="KW-1185">Reference proteome</keyword>
<reference evidence="1" key="2">
    <citation type="submission" date="2019-01" db="UniProtKB">
        <authorList>
            <consortium name="EnsemblPlants"/>
        </authorList>
    </citation>
    <scope>IDENTIFICATION</scope>
    <source>
        <strain evidence="1">cv. Heinz 1706</strain>
    </source>
</reference>
<sequence>MFYFICAQTATSTIKLKLVQPTNNPLTKSPFMIIFSHFMFFGQQRLTTMNQVFTNPPFLVRFATLASSILKFI</sequence>
<dbReference type="Gramene" id="Solyc05g015990.1.1">
    <property type="protein sequence ID" value="Solyc05g015990.1.1.1"/>
    <property type="gene ID" value="Solyc05g015990.1"/>
</dbReference>
<name>A0A3Q7HAH8_SOLLC</name>
<reference evidence="1" key="1">
    <citation type="journal article" date="2012" name="Nature">
        <title>The tomato genome sequence provides insights into fleshy fruit evolution.</title>
        <authorList>
            <consortium name="Tomato Genome Consortium"/>
        </authorList>
    </citation>
    <scope>NUCLEOTIDE SEQUENCE [LARGE SCALE GENOMIC DNA]</scope>
    <source>
        <strain evidence="1">cv. Heinz 1706</strain>
    </source>
</reference>